<dbReference type="Gene3D" id="2.30.40.10">
    <property type="entry name" value="Urease, subunit C, domain 1"/>
    <property type="match status" value="1"/>
</dbReference>
<dbReference type="EMBL" id="LGCL01000045">
    <property type="protein sequence ID" value="KPL70013.1"/>
    <property type="molecule type" value="Genomic_DNA"/>
</dbReference>
<dbReference type="InterPro" id="IPR023512">
    <property type="entry name" value="Deaminase_MtaD/DadD"/>
</dbReference>
<evidence type="ECO:0000313" key="6">
    <source>
        <dbReference type="EMBL" id="KPL70013.1"/>
    </source>
</evidence>
<evidence type="ECO:0000256" key="3">
    <source>
        <dbReference type="ARBA" id="ARBA00022833"/>
    </source>
</evidence>
<protein>
    <recommendedName>
        <fullName evidence="4">5-methylthioadenosine/S-adenosylhomocysteine deaminase</fullName>
        <shortName evidence="4">MTA/SAH deaminase</shortName>
        <ecNumber evidence="4">3.5.4.28</ecNumber>
        <ecNumber evidence="4">3.5.4.31</ecNumber>
    </recommendedName>
</protein>
<dbReference type="SUPFAM" id="SSF51556">
    <property type="entry name" value="Metallo-dependent hydrolases"/>
    <property type="match status" value="1"/>
</dbReference>
<feature type="binding site" evidence="4">
    <location>
        <position position="98"/>
    </location>
    <ligand>
        <name>substrate</name>
    </ligand>
</feature>
<dbReference type="FunFam" id="3.20.20.140:FF:000014">
    <property type="entry name" value="5-methylthioadenosine/S-adenosylhomocysteine deaminase"/>
    <property type="match status" value="1"/>
</dbReference>
<comment type="caution">
    <text evidence="6">The sequence shown here is derived from an EMBL/GenBank/DDBJ whole genome shotgun (WGS) entry which is preliminary data.</text>
</comment>
<comment type="cofactor">
    <cofactor evidence="4">
        <name>Zn(2+)</name>
        <dbReference type="ChEBI" id="CHEBI:29105"/>
    </cofactor>
    <text evidence="4">Binds 1 zinc ion per subunit.</text>
</comment>
<keyword evidence="2 4" id="KW-0378">Hydrolase</keyword>
<dbReference type="PANTHER" id="PTHR43794">
    <property type="entry name" value="AMINOHYDROLASE SSNA-RELATED"/>
    <property type="match status" value="1"/>
</dbReference>
<keyword evidence="3 4" id="KW-0862">Zinc</keyword>
<dbReference type="GO" id="GO:0050270">
    <property type="term" value="F:S-adenosylhomocysteine deaminase activity"/>
    <property type="evidence" value="ECO:0007669"/>
    <property type="project" value="UniProtKB-UniRule"/>
</dbReference>
<dbReference type="InterPro" id="IPR032466">
    <property type="entry name" value="Metal_Hydrolase"/>
</dbReference>
<comment type="function">
    <text evidence="4">Catalyzes the deamination of 5-methylthioadenosine and S-adenosyl-L-homocysteine into 5-methylthioinosine and S-inosyl-L-homocysteine, respectively. Is also able to deaminate adenosine.</text>
</comment>
<dbReference type="EC" id="3.5.4.31" evidence="4"/>
<dbReference type="HAMAP" id="MF_01281">
    <property type="entry name" value="MTA_SAH_deamin"/>
    <property type="match status" value="1"/>
</dbReference>
<dbReference type="OrthoDB" id="9807210at2"/>
<reference evidence="6 7" key="1">
    <citation type="submission" date="2015-07" db="EMBL/GenBank/DDBJ databases">
        <title>Genome sequence of Ornatilinea apprima DSM 23815.</title>
        <authorList>
            <person name="Hemp J."/>
            <person name="Ward L.M."/>
            <person name="Pace L.A."/>
            <person name="Fischer W.W."/>
        </authorList>
    </citation>
    <scope>NUCLEOTIDE SEQUENCE [LARGE SCALE GENOMIC DNA]</scope>
    <source>
        <strain evidence="6 7">P3M-1</strain>
    </source>
</reference>
<feature type="binding site" evidence="4">
    <location>
        <position position="216"/>
    </location>
    <ligand>
        <name>Zn(2+)</name>
        <dbReference type="ChEBI" id="CHEBI:29105"/>
    </ligand>
</feature>
<accession>A0A0P6X554</accession>
<dbReference type="GO" id="GO:0090614">
    <property type="term" value="F:5'-methylthioadenosine deaminase activity"/>
    <property type="evidence" value="ECO:0007669"/>
    <property type="project" value="UniProtKB-UniRule"/>
</dbReference>
<keyword evidence="1 4" id="KW-0479">Metal-binding</keyword>
<sequence>MGEAVDILVVGGEVLTQNAARERIKDGAVAIRESKIIAVGSRNDLMARFEAKEVVDASGKVVLPGLVNAHTHAAMTLFRGIADDIPLEPWLQKIWPLEKKYADAPNVALGSELAFAEMVRGGTTTAADMYWHYQAAAQAAKKVGFRLFTGIGAIDVLDNESKDSLERRTREFLEEYKKDELIRPCVQVHATYTVSRETLLLVKRIVEEYGAVFVTHASETRVEVEDVTQKTGKTPIHYLEELGLLGRRTLLAHGVHLTDEEIRLLAERKVSIAHCPSSNLKLGSGIARVADLLAAGVNMAIGTDGSASNNDLDMFEEMHLTALVQKGMKNDPTVLPAEQVLYMATMGGAIALNMDDEIGSLEAGKRADLILVGFEGLHVTPVYDAVSHLVFATKSADVEAVMINGRWVMRDQTLLTMDEAQLKADTRRLCAKMRAGE</sequence>
<dbReference type="InterPro" id="IPR006680">
    <property type="entry name" value="Amidohydro-rel"/>
</dbReference>
<dbReference type="CDD" id="cd01298">
    <property type="entry name" value="ATZ_TRZ_like"/>
    <property type="match status" value="1"/>
</dbReference>
<dbReference type="InterPro" id="IPR050287">
    <property type="entry name" value="MTA/SAH_deaminase"/>
</dbReference>
<feature type="binding site" evidence="4">
    <location>
        <position position="189"/>
    </location>
    <ligand>
        <name>substrate</name>
    </ligand>
</feature>
<dbReference type="SUPFAM" id="SSF51338">
    <property type="entry name" value="Composite domain of metallo-dependent hydrolases"/>
    <property type="match status" value="1"/>
</dbReference>
<dbReference type="Proteomes" id="UP000050417">
    <property type="component" value="Unassembled WGS sequence"/>
</dbReference>
<feature type="binding site" evidence="4">
    <location>
        <position position="72"/>
    </location>
    <ligand>
        <name>Zn(2+)</name>
        <dbReference type="ChEBI" id="CHEBI:29105"/>
    </ligand>
</feature>
<comment type="caution">
    <text evidence="4">Lacks conserved residue(s) required for the propagation of feature annotation.</text>
</comment>
<dbReference type="EC" id="3.5.4.28" evidence="4"/>
<evidence type="ECO:0000259" key="5">
    <source>
        <dbReference type="Pfam" id="PF01979"/>
    </source>
</evidence>
<comment type="similarity">
    <text evidence="4">Belongs to the metallo-dependent hydrolases superfamily. MTA/SAH deaminase family.</text>
</comment>
<dbReference type="AlphaFoldDB" id="A0A0P6X554"/>
<feature type="binding site" evidence="4">
    <location>
        <position position="70"/>
    </location>
    <ligand>
        <name>Zn(2+)</name>
        <dbReference type="ChEBI" id="CHEBI:29105"/>
    </ligand>
</feature>
<feature type="binding site" evidence="4">
    <location>
        <position position="304"/>
    </location>
    <ligand>
        <name>Zn(2+)</name>
        <dbReference type="ChEBI" id="CHEBI:29105"/>
    </ligand>
</feature>
<dbReference type="PANTHER" id="PTHR43794:SF11">
    <property type="entry name" value="AMIDOHYDROLASE-RELATED DOMAIN-CONTAINING PROTEIN"/>
    <property type="match status" value="1"/>
</dbReference>
<evidence type="ECO:0000313" key="7">
    <source>
        <dbReference type="Proteomes" id="UP000050417"/>
    </source>
</evidence>
<dbReference type="InterPro" id="IPR011059">
    <property type="entry name" value="Metal-dep_hydrolase_composite"/>
</dbReference>
<comment type="catalytic activity">
    <reaction evidence="4">
        <text>S-adenosyl-L-homocysteine + H2O + H(+) = S-inosyl-L-homocysteine + NH4(+)</text>
        <dbReference type="Rhea" id="RHEA:20716"/>
        <dbReference type="ChEBI" id="CHEBI:15377"/>
        <dbReference type="ChEBI" id="CHEBI:15378"/>
        <dbReference type="ChEBI" id="CHEBI:28938"/>
        <dbReference type="ChEBI" id="CHEBI:57856"/>
        <dbReference type="ChEBI" id="CHEBI:57985"/>
        <dbReference type="EC" id="3.5.4.28"/>
    </reaction>
</comment>
<feature type="binding site" evidence="4">
    <location>
        <position position="219"/>
    </location>
    <ligand>
        <name>substrate</name>
    </ligand>
</feature>
<evidence type="ECO:0000256" key="4">
    <source>
        <dbReference type="HAMAP-Rule" id="MF_01281"/>
    </source>
</evidence>
<comment type="catalytic activity">
    <reaction evidence="4">
        <text>S-methyl-5'-thioadenosine + H2O + H(+) = S-methyl-5'-thioinosine + NH4(+)</text>
        <dbReference type="Rhea" id="RHEA:25025"/>
        <dbReference type="ChEBI" id="CHEBI:15377"/>
        <dbReference type="ChEBI" id="CHEBI:15378"/>
        <dbReference type="ChEBI" id="CHEBI:17509"/>
        <dbReference type="ChEBI" id="CHEBI:28938"/>
        <dbReference type="ChEBI" id="CHEBI:48595"/>
        <dbReference type="EC" id="3.5.4.31"/>
    </reaction>
</comment>
<evidence type="ECO:0000256" key="2">
    <source>
        <dbReference type="ARBA" id="ARBA00022801"/>
    </source>
</evidence>
<dbReference type="Gene3D" id="3.20.20.140">
    <property type="entry name" value="Metal-dependent hydrolases"/>
    <property type="match status" value="1"/>
</dbReference>
<dbReference type="RefSeq" id="WP_075064488.1">
    <property type="nucleotide sequence ID" value="NZ_LGCL01000045.1"/>
</dbReference>
<feature type="domain" description="Amidohydrolase-related" evidence="5">
    <location>
        <begin position="61"/>
        <end position="408"/>
    </location>
</feature>
<proteinExistence type="inferred from homology"/>
<dbReference type="GO" id="GO:0046872">
    <property type="term" value="F:metal ion binding"/>
    <property type="evidence" value="ECO:0007669"/>
    <property type="project" value="UniProtKB-KW"/>
</dbReference>
<keyword evidence="7" id="KW-1185">Reference proteome</keyword>
<dbReference type="Pfam" id="PF01979">
    <property type="entry name" value="Amidohydro_1"/>
    <property type="match status" value="1"/>
</dbReference>
<name>A0A0P6X554_9CHLR</name>
<organism evidence="6 7">
    <name type="scientific">Ornatilinea apprima</name>
    <dbReference type="NCBI Taxonomy" id="1134406"/>
    <lineage>
        <taxon>Bacteria</taxon>
        <taxon>Bacillati</taxon>
        <taxon>Chloroflexota</taxon>
        <taxon>Anaerolineae</taxon>
        <taxon>Anaerolineales</taxon>
        <taxon>Anaerolineaceae</taxon>
        <taxon>Ornatilinea</taxon>
    </lineage>
</organism>
<feature type="binding site" evidence="4">
    <location>
        <position position="304"/>
    </location>
    <ligand>
        <name>substrate</name>
    </ligand>
</feature>
<dbReference type="STRING" id="1134406.ADN00_18275"/>
<evidence type="ECO:0000256" key="1">
    <source>
        <dbReference type="ARBA" id="ARBA00022723"/>
    </source>
</evidence>
<gene>
    <name evidence="4" type="primary">mtaD</name>
    <name evidence="6" type="ORF">ADN00_18275</name>
</gene>